<proteinExistence type="predicted"/>
<reference evidence="1 2" key="1">
    <citation type="submission" date="2017-06" db="EMBL/GenBank/DDBJ databases">
        <title>Comparative genomic analysis of Ambrosia Fusariam Clade fungi.</title>
        <authorList>
            <person name="Stajich J.E."/>
            <person name="Carrillo J."/>
            <person name="Kijimoto T."/>
            <person name="Eskalen A."/>
            <person name="O'Donnell K."/>
            <person name="Kasson M."/>
        </authorList>
    </citation>
    <scope>NUCLEOTIDE SEQUENCE [LARGE SCALE GENOMIC DNA]</scope>
    <source>
        <strain evidence="1 2">NRRL62606</strain>
    </source>
</reference>
<dbReference type="Gene3D" id="2.60.420.10">
    <property type="entry name" value="Maltose phosphorylase, domain 3"/>
    <property type="match status" value="1"/>
</dbReference>
<dbReference type="Proteomes" id="UP000287972">
    <property type="component" value="Unassembled WGS sequence"/>
</dbReference>
<organism evidence="1 2">
    <name type="scientific">Fusarium floridanum</name>
    <dbReference type="NCBI Taxonomy" id="1325733"/>
    <lineage>
        <taxon>Eukaryota</taxon>
        <taxon>Fungi</taxon>
        <taxon>Dikarya</taxon>
        <taxon>Ascomycota</taxon>
        <taxon>Pezizomycotina</taxon>
        <taxon>Sordariomycetes</taxon>
        <taxon>Hypocreomycetidae</taxon>
        <taxon>Hypocreales</taxon>
        <taxon>Nectriaceae</taxon>
        <taxon>Fusarium</taxon>
        <taxon>Fusarium solani species complex</taxon>
    </lineage>
</organism>
<comment type="caution">
    <text evidence="1">The sequence shown here is derived from an EMBL/GenBank/DDBJ whole genome shotgun (WGS) entry which is preliminary data.</text>
</comment>
<evidence type="ECO:0000313" key="2">
    <source>
        <dbReference type="Proteomes" id="UP000287972"/>
    </source>
</evidence>
<name>A0A428SKV2_9HYPO</name>
<protein>
    <submittedName>
        <fullName evidence="1">Uncharacterized protein</fullName>
    </submittedName>
</protein>
<keyword evidence="2" id="KW-1185">Reference proteome</keyword>
<evidence type="ECO:0000313" key="1">
    <source>
        <dbReference type="EMBL" id="RSL90351.1"/>
    </source>
</evidence>
<accession>A0A428SKV2</accession>
<dbReference type="AlphaFoldDB" id="A0A428SKV2"/>
<dbReference type="EMBL" id="NKCL01000009">
    <property type="protein sequence ID" value="RSL90351.1"/>
    <property type="molecule type" value="Genomic_DNA"/>
</dbReference>
<sequence length="90" mass="10021">MILSVNPACPGFTVVDVKPLPALLEEVDSKIVTPSGMLRIRWAPLADDHEESRMRRAYLAIDGPPGLSIDLYELSYLSFNHDKEHISNTS</sequence>
<gene>
    <name evidence="1" type="ORF">CEP51_000774</name>
</gene>